<evidence type="ECO:0000256" key="8">
    <source>
        <dbReference type="ARBA" id="ARBA00022884"/>
    </source>
</evidence>
<dbReference type="PROSITE" id="PS50103">
    <property type="entry name" value="ZF_C3H1"/>
    <property type="match status" value="1"/>
</dbReference>
<proteinExistence type="inferred from homology"/>
<evidence type="ECO:0000313" key="14">
    <source>
        <dbReference type="EMBL" id="NXL88585.1"/>
    </source>
</evidence>
<dbReference type="GO" id="GO:0043488">
    <property type="term" value="P:regulation of mRNA stability"/>
    <property type="evidence" value="ECO:0007669"/>
    <property type="project" value="UniProtKB-UniRule"/>
</dbReference>
<feature type="region of interest" description="Disordered" evidence="12">
    <location>
        <begin position="296"/>
        <end position="333"/>
    </location>
</feature>
<organism evidence="14 15">
    <name type="scientific">Alectura lathami</name>
    <name type="common">Australian brush turkey</name>
    <dbReference type="NCBI Taxonomy" id="81907"/>
    <lineage>
        <taxon>Eukaryota</taxon>
        <taxon>Metazoa</taxon>
        <taxon>Chordata</taxon>
        <taxon>Craniata</taxon>
        <taxon>Vertebrata</taxon>
        <taxon>Euteleostomi</taxon>
        <taxon>Archelosauria</taxon>
        <taxon>Archosauria</taxon>
        <taxon>Dinosauria</taxon>
        <taxon>Saurischia</taxon>
        <taxon>Theropoda</taxon>
        <taxon>Coelurosauria</taxon>
        <taxon>Aves</taxon>
        <taxon>Neognathae</taxon>
        <taxon>Galloanserae</taxon>
        <taxon>Galliformes</taxon>
        <taxon>Megapodiidae</taxon>
        <taxon>Alectura</taxon>
    </lineage>
</organism>
<keyword evidence="4 10" id="KW-0479">Metal-binding</keyword>
<evidence type="ECO:0000256" key="1">
    <source>
        <dbReference type="ARBA" id="ARBA00004324"/>
    </source>
</evidence>
<evidence type="ECO:0000256" key="12">
    <source>
        <dbReference type="SAM" id="MobiDB-lite"/>
    </source>
</evidence>
<dbReference type="FunFam" id="4.10.1000.40:FF:000006">
    <property type="entry name" value="Zinc finger CCCH domain-containing protein 14"/>
    <property type="match status" value="1"/>
</dbReference>
<feature type="compositionally biased region" description="Low complexity" evidence="12">
    <location>
        <begin position="82"/>
        <end position="92"/>
    </location>
</feature>
<dbReference type="Gene3D" id="4.10.1000.40">
    <property type="match status" value="1"/>
</dbReference>
<comment type="function">
    <text evidence="11">RNA-binding protein involved in the biogenesis of circular RNAs (circRNAs), which are produced by back-splicing circularization of pre-mRNAs. Acts by binding to both exon-intron boundary and 3'-UTR of pre-mRNAs to promote circRNA biogenesis through dimerization and the association with the spliceosome.</text>
</comment>
<accession>A0A7L0WAP6</accession>
<feature type="compositionally biased region" description="Polar residues" evidence="12">
    <location>
        <begin position="65"/>
        <end position="79"/>
    </location>
</feature>
<dbReference type="EMBL" id="VXAV01005237">
    <property type="protein sequence ID" value="NXL88585.1"/>
    <property type="molecule type" value="Genomic_DNA"/>
</dbReference>
<evidence type="ECO:0000256" key="2">
    <source>
        <dbReference type="ARBA" id="ARBA00008423"/>
    </source>
</evidence>
<feature type="non-terminal residue" evidence="14">
    <location>
        <position position="1"/>
    </location>
</feature>
<keyword evidence="6 10" id="KW-0863">Zinc-finger</keyword>
<dbReference type="GO" id="GO:0016607">
    <property type="term" value="C:nuclear speck"/>
    <property type="evidence" value="ECO:0007669"/>
    <property type="project" value="UniProtKB-SubCell"/>
</dbReference>
<dbReference type="GO" id="GO:0008270">
    <property type="term" value="F:zinc ion binding"/>
    <property type="evidence" value="ECO:0007669"/>
    <property type="project" value="UniProtKB-KW"/>
</dbReference>
<evidence type="ECO:0000256" key="11">
    <source>
        <dbReference type="RuleBase" id="RU369058"/>
    </source>
</evidence>
<keyword evidence="8 11" id="KW-0694">RNA-binding</keyword>
<feature type="region of interest" description="Disordered" evidence="12">
    <location>
        <begin position="65"/>
        <end position="144"/>
    </location>
</feature>
<dbReference type="SMART" id="SM00356">
    <property type="entry name" value="ZnF_C3H1"/>
    <property type="match status" value="3"/>
</dbReference>
<comment type="similarity">
    <text evidence="2 11">Belongs to the ZC3H14 family.</text>
</comment>
<dbReference type="GO" id="GO:0005737">
    <property type="term" value="C:cytoplasm"/>
    <property type="evidence" value="ECO:0007669"/>
    <property type="project" value="TreeGrafter"/>
</dbReference>
<evidence type="ECO:0000256" key="6">
    <source>
        <dbReference type="ARBA" id="ARBA00022771"/>
    </source>
</evidence>
<dbReference type="InterPro" id="IPR000571">
    <property type="entry name" value="Znf_CCCH"/>
</dbReference>
<keyword evidence="9 11" id="KW-0539">Nucleus</keyword>
<gene>
    <name evidence="14" type="primary">Zc3h14</name>
    <name evidence="14" type="ORF">ALELAT_R05577</name>
</gene>
<dbReference type="Proteomes" id="UP000562322">
    <property type="component" value="Unassembled WGS sequence"/>
</dbReference>
<comment type="subcellular location">
    <subcellularLocation>
        <location evidence="1 11">Nucleus speckle</location>
    </subcellularLocation>
</comment>
<dbReference type="Gene3D" id="4.10.1000.30">
    <property type="match status" value="1"/>
</dbReference>
<evidence type="ECO:0000256" key="7">
    <source>
        <dbReference type="ARBA" id="ARBA00022833"/>
    </source>
</evidence>
<feature type="non-terminal residue" evidence="14">
    <location>
        <position position="716"/>
    </location>
</feature>
<feature type="compositionally biased region" description="Low complexity" evidence="12">
    <location>
        <begin position="221"/>
        <end position="236"/>
    </location>
</feature>
<dbReference type="AlphaFoldDB" id="A0A7L0WAP6"/>
<evidence type="ECO:0000256" key="9">
    <source>
        <dbReference type="ARBA" id="ARBA00023242"/>
    </source>
</evidence>
<feature type="compositionally biased region" description="Polar residues" evidence="12">
    <location>
        <begin position="118"/>
        <end position="133"/>
    </location>
</feature>
<sequence length="716" mass="79359">GAIKGKLQELGAYVDEELPDYIMVMVANKKSQEQMTEDLSLFLGNNTVRFTVWLHGVLDKLRSVTTEPTGVKSSDSNIFEGSHPSSKSSSSASDERRREDTLPPLAVSSTRTERTDSRVSTSSQEQRSTASRQSCEDGSASRLMSTVKPLRELSPSEAVIDIKPEPDDLIDEDLNFVQENPLSRKKPLVTVTYGSSRPAAELYRPPASRSADGSAQVHRLSQQGGAQGSRQSDSQGCRSLEAVPLCSPEAFGSLAESYRATSKLGADKAGTEEESSRKRRLPVVSSVVRVKKFCNDGEEEEEEEDYGLRTGSISSSVSVPAKPERRPSLPPSKQANKNLILKAISEAQESVTKTTNYSTVPQKQTVPVAPRTRISPEECQLEVLQVQSRLPALSSQLQVEEPKEQTVEGIQGAELKELSSRLQIDAVIEDTLHIAQDYYDAESMVHADTRSFILKKPKLSEEIAPQSQQLAKRATEAMRVLSGRLIQARDQVAQPEKPASPKFIVTLDGVPSPPGYLSDQEEEDMCITEGLKPLTQNMCAGKGLKGLRAQQMQIVTRQLEGSDVEMEQLNVLQKQEKVLERCKYWPACKNGDECVYHHPTLPCKVFPNCKFADKCLFIHPNCKYDAKCTKPDCPYTHASRRVPLPSPKPAPLPTQPLSSSSPLCKFFPACKKMECPFYHPKHCRFNTQCTRPDCTFYHPTIAVPPRHALKWTRTQT</sequence>
<keyword evidence="5 11" id="KW-0677">Repeat</keyword>
<comment type="caution">
    <text evidence="14">The sequence shown here is derived from an EMBL/GenBank/DDBJ whole genome shotgun (WGS) entry which is preliminary data.</text>
</comment>
<evidence type="ECO:0000256" key="4">
    <source>
        <dbReference type="ARBA" id="ARBA00022723"/>
    </source>
</evidence>
<evidence type="ECO:0000313" key="15">
    <source>
        <dbReference type="Proteomes" id="UP000562322"/>
    </source>
</evidence>
<feature type="compositionally biased region" description="Acidic residues" evidence="12">
    <location>
        <begin position="296"/>
        <end position="305"/>
    </location>
</feature>
<name>A0A7L0WAP6_ALELA</name>
<keyword evidence="15" id="KW-1185">Reference proteome</keyword>
<dbReference type="InterPro" id="IPR040366">
    <property type="entry name" value="Nab2/ZC3H14"/>
</dbReference>
<reference evidence="14 15" key="1">
    <citation type="submission" date="2019-09" db="EMBL/GenBank/DDBJ databases">
        <title>Bird 10,000 Genomes (B10K) Project - Family phase.</title>
        <authorList>
            <person name="Zhang G."/>
        </authorList>
    </citation>
    <scope>NUCLEOTIDE SEQUENCE [LARGE SCALE GENOMIC DNA]</scope>
    <source>
        <strain evidence="14">B10K-DU-001-39</strain>
        <tissue evidence="14">Muscle</tissue>
    </source>
</reference>
<dbReference type="OrthoDB" id="5589010at2759"/>
<dbReference type="Pfam" id="PF14608">
    <property type="entry name" value="zf-CCCH_2"/>
    <property type="match status" value="5"/>
</dbReference>
<evidence type="ECO:0000256" key="10">
    <source>
        <dbReference type="PROSITE-ProRule" id="PRU00723"/>
    </source>
</evidence>
<dbReference type="PANTHER" id="PTHR14738:SF29">
    <property type="entry name" value="ZINC FINGER CCCH DOMAIN-CONTAINING PROTEIN 14"/>
    <property type="match status" value="1"/>
</dbReference>
<dbReference type="PANTHER" id="PTHR14738">
    <property type="entry name" value="ZINC FINGER CCCH DOMAIN-CONTAINING PROTEIN 14"/>
    <property type="match status" value="1"/>
</dbReference>
<dbReference type="FunFam" id="4.10.1000.40:FF:000001">
    <property type="entry name" value="zinc finger CCCH domain-containing protein 14 isoform X2"/>
    <property type="match status" value="1"/>
</dbReference>
<feature type="zinc finger region" description="C3H1-type" evidence="10">
    <location>
        <begin position="576"/>
        <end position="601"/>
    </location>
</feature>
<dbReference type="GO" id="GO:0008143">
    <property type="term" value="F:poly(A) binding"/>
    <property type="evidence" value="ECO:0007669"/>
    <property type="project" value="UniProtKB-UniRule"/>
</dbReference>
<evidence type="ECO:0000256" key="5">
    <source>
        <dbReference type="ARBA" id="ARBA00022737"/>
    </source>
</evidence>
<feature type="region of interest" description="Disordered" evidence="12">
    <location>
        <begin position="200"/>
        <end position="236"/>
    </location>
</feature>
<feature type="domain" description="C3H1-type" evidence="13">
    <location>
        <begin position="576"/>
        <end position="601"/>
    </location>
</feature>
<protein>
    <recommendedName>
        <fullName evidence="3 11">Zinc finger CCCH domain-containing protein 14</fullName>
    </recommendedName>
</protein>
<dbReference type="FunFam" id="4.10.1000.30:FF:000001">
    <property type="entry name" value="Zinc finger CCCH domain-containing protein 14"/>
    <property type="match status" value="1"/>
</dbReference>
<keyword evidence="7 10" id="KW-0862">Zinc</keyword>
<evidence type="ECO:0000259" key="13">
    <source>
        <dbReference type="PROSITE" id="PS50103"/>
    </source>
</evidence>
<evidence type="ECO:0000256" key="3">
    <source>
        <dbReference type="ARBA" id="ARBA00015071"/>
    </source>
</evidence>